<gene>
    <name evidence="1" type="ORF">LTR25_011117</name>
</gene>
<evidence type="ECO:0008006" key="3">
    <source>
        <dbReference type="Google" id="ProtNLM"/>
    </source>
</evidence>
<organism evidence="1 2">
    <name type="scientific">Vermiconidia calcicola</name>
    <dbReference type="NCBI Taxonomy" id="1690605"/>
    <lineage>
        <taxon>Eukaryota</taxon>
        <taxon>Fungi</taxon>
        <taxon>Dikarya</taxon>
        <taxon>Ascomycota</taxon>
        <taxon>Pezizomycotina</taxon>
        <taxon>Dothideomycetes</taxon>
        <taxon>Dothideomycetidae</taxon>
        <taxon>Mycosphaerellales</taxon>
        <taxon>Extremaceae</taxon>
        <taxon>Vermiconidia</taxon>
    </lineage>
</organism>
<sequence>MLKYNNVDFERSWHATPDWNANSGGWQRRLWTLQEACVAQHLIFLFQDIPFDFEKWTHITHEAVFYVMANVVTPSLVAEEIFRHLRSALGGGTRNEAVARIMQSAFNKVDGQSTDPIMPVYLAVQERSTSHEGDQWGCLATLLDFGPAKMMKLLNCPRDGRIFSFLNLQNTYPASLIFLDGAK</sequence>
<dbReference type="PANTHER" id="PTHR39596">
    <property type="match status" value="1"/>
</dbReference>
<comment type="caution">
    <text evidence="1">The sequence shown here is derived from an EMBL/GenBank/DDBJ whole genome shotgun (WGS) entry which is preliminary data.</text>
</comment>
<protein>
    <recommendedName>
        <fullName evidence="3">Heterokaryon incompatibility domain-containing protein</fullName>
    </recommendedName>
</protein>
<name>A0AAV9PQK6_9PEZI</name>
<dbReference type="AlphaFoldDB" id="A0AAV9PQK6"/>
<accession>A0AAV9PQK6</accession>
<proteinExistence type="predicted"/>
<reference evidence="1 2" key="1">
    <citation type="submission" date="2023-06" db="EMBL/GenBank/DDBJ databases">
        <title>Black Yeasts Isolated from many extreme environments.</title>
        <authorList>
            <person name="Coleine C."/>
            <person name="Stajich J.E."/>
            <person name="Selbmann L."/>
        </authorList>
    </citation>
    <scope>NUCLEOTIDE SEQUENCE [LARGE SCALE GENOMIC DNA]</scope>
    <source>
        <strain evidence="1 2">CCFEE 5887</strain>
    </source>
</reference>
<evidence type="ECO:0000313" key="1">
    <source>
        <dbReference type="EMBL" id="KAK5527522.1"/>
    </source>
</evidence>
<dbReference type="Proteomes" id="UP001345827">
    <property type="component" value="Unassembled WGS sequence"/>
</dbReference>
<keyword evidence="2" id="KW-1185">Reference proteome</keyword>
<dbReference type="PANTHER" id="PTHR39596:SF2">
    <property type="entry name" value="HET DOMAIN PROTEIN (AFU_ORTHOLOGUE AFUA_1G17550)-RELATED"/>
    <property type="match status" value="1"/>
</dbReference>
<dbReference type="EMBL" id="JAXLQG010000048">
    <property type="protein sequence ID" value="KAK5527522.1"/>
    <property type="molecule type" value="Genomic_DNA"/>
</dbReference>
<evidence type="ECO:0000313" key="2">
    <source>
        <dbReference type="Proteomes" id="UP001345827"/>
    </source>
</evidence>